<evidence type="ECO:0000313" key="3">
    <source>
        <dbReference type="Proteomes" id="UP000023152"/>
    </source>
</evidence>
<dbReference type="AlphaFoldDB" id="X6NFT2"/>
<feature type="compositionally biased region" description="Basic residues" evidence="1">
    <location>
        <begin position="22"/>
        <end position="43"/>
    </location>
</feature>
<feature type="region of interest" description="Disordered" evidence="1">
    <location>
        <begin position="1"/>
        <end position="51"/>
    </location>
</feature>
<sequence length="182" mass="22081">MSDQITSSEDSERHEDHDQKKDRVKHRSKAAYQCKKRNKKRKKETAEKRDEEAIVKNMPRIYCHNKQLNKGCEYRDGEDYFSHRDAWIDTCQKKLEKKVLKNKSRQSYSYSSQYEHQVQYCDEYYVHPDYHNHLNSNQKHHSNGYKFLRDRDDDEKIGYEMEYEQTAIRSDEYVNACYSDQG</sequence>
<reference evidence="2 3" key="1">
    <citation type="journal article" date="2013" name="Curr. Biol.">
        <title>The Genome of the Foraminiferan Reticulomyxa filosa.</title>
        <authorList>
            <person name="Glockner G."/>
            <person name="Hulsmann N."/>
            <person name="Schleicher M."/>
            <person name="Noegel A.A."/>
            <person name="Eichinger L."/>
            <person name="Gallinger C."/>
            <person name="Pawlowski J."/>
            <person name="Sierra R."/>
            <person name="Euteneuer U."/>
            <person name="Pillet L."/>
            <person name="Moustafa A."/>
            <person name="Platzer M."/>
            <person name="Groth M."/>
            <person name="Szafranski K."/>
            <person name="Schliwa M."/>
        </authorList>
    </citation>
    <scope>NUCLEOTIDE SEQUENCE [LARGE SCALE GENOMIC DNA]</scope>
</reference>
<evidence type="ECO:0000313" key="2">
    <source>
        <dbReference type="EMBL" id="ETO24614.1"/>
    </source>
</evidence>
<dbReference type="Proteomes" id="UP000023152">
    <property type="component" value="Unassembled WGS sequence"/>
</dbReference>
<protein>
    <submittedName>
        <fullName evidence="2">Uncharacterized protein</fullName>
    </submittedName>
</protein>
<organism evidence="2 3">
    <name type="scientific">Reticulomyxa filosa</name>
    <dbReference type="NCBI Taxonomy" id="46433"/>
    <lineage>
        <taxon>Eukaryota</taxon>
        <taxon>Sar</taxon>
        <taxon>Rhizaria</taxon>
        <taxon>Retaria</taxon>
        <taxon>Foraminifera</taxon>
        <taxon>Monothalamids</taxon>
        <taxon>Reticulomyxidae</taxon>
        <taxon>Reticulomyxa</taxon>
    </lineage>
</organism>
<gene>
    <name evidence="2" type="ORF">RFI_12540</name>
</gene>
<dbReference type="EMBL" id="ASPP01009103">
    <property type="protein sequence ID" value="ETO24614.1"/>
    <property type="molecule type" value="Genomic_DNA"/>
</dbReference>
<name>X6NFT2_RETFI</name>
<feature type="compositionally biased region" description="Basic and acidic residues" evidence="1">
    <location>
        <begin position="10"/>
        <end position="21"/>
    </location>
</feature>
<evidence type="ECO:0000256" key="1">
    <source>
        <dbReference type="SAM" id="MobiDB-lite"/>
    </source>
</evidence>
<proteinExistence type="predicted"/>
<comment type="caution">
    <text evidence="2">The sequence shown here is derived from an EMBL/GenBank/DDBJ whole genome shotgun (WGS) entry which is preliminary data.</text>
</comment>
<keyword evidence="3" id="KW-1185">Reference proteome</keyword>
<accession>X6NFT2</accession>